<dbReference type="Proteomes" id="UP000515264">
    <property type="component" value="Chromosome 1"/>
</dbReference>
<organism evidence="2 3">
    <name type="scientific">Vibrio spartinae</name>
    <dbReference type="NCBI Taxonomy" id="1918945"/>
    <lineage>
        <taxon>Bacteria</taxon>
        <taxon>Pseudomonadati</taxon>
        <taxon>Pseudomonadota</taxon>
        <taxon>Gammaproteobacteria</taxon>
        <taxon>Vibrionales</taxon>
        <taxon>Vibrionaceae</taxon>
        <taxon>Vibrio</taxon>
    </lineage>
</organism>
<evidence type="ECO:0000313" key="4">
    <source>
        <dbReference type="Proteomes" id="UP000515264"/>
    </source>
</evidence>
<dbReference type="InterPro" id="IPR007413">
    <property type="entry name" value="YcjX-like"/>
</dbReference>
<dbReference type="EMBL" id="CP046268">
    <property type="protein sequence ID" value="QMV14567.1"/>
    <property type="molecule type" value="Genomic_DNA"/>
</dbReference>
<proteinExistence type="predicted"/>
<evidence type="ECO:0000313" key="1">
    <source>
        <dbReference type="EMBL" id="QMV14567.1"/>
    </source>
</evidence>
<accession>A0A1N6M3X2</accession>
<evidence type="ECO:0000313" key="3">
    <source>
        <dbReference type="Proteomes" id="UP000184774"/>
    </source>
</evidence>
<reference evidence="1" key="2">
    <citation type="submission" date="2019-11" db="EMBL/GenBank/DDBJ databases">
        <authorList>
            <person name="January G."/>
            <person name="Bunk B."/>
        </authorList>
    </citation>
    <scope>NUCLEOTIDE SEQUENCE</scope>
    <source>
        <strain evidence="1">3.6</strain>
    </source>
</reference>
<name>A0A1N6M3X2_9VIBR</name>
<dbReference type="PIRSF" id="PIRSF019381">
    <property type="entry name" value="YcjX"/>
    <property type="match status" value="1"/>
</dbReference>
<dbReference type="Pfam" id="PF04317">
    <property type="entry name" value="DUF463"/>
    <property type="match status" value="1"/>
</dbReference>
<dbReference type="AlphaFoldDB" id="A0A1N6M3X2"/>
<protein>
    <submittedName>
        <fullName evidence="1">ATPase</fullName>
    </submittedName>
</protein>
<gene>
    <name evidence="2" type="ORF">VSP9026_01738</name>
    <name evidence="1" type="ORF">Vspart_01823</name>
</gene>
<keyword evidence="4" id="KW-1185">Reference proteome</keyword>
<dbReference type="OrthoDB" id="9777645at2"/>
<dbReference type="PANTHER" id="PTHR38605:SF1">
    <property type="entry name" value="ATPASE"/>
    <property type="match status" value="1"/>
</dbReference>
<dbReference type="RefSeq" id="WP_074372604.1">
    <property type="nucleotide sequence ID" value="NZ_AP024907.1"/>
</dbReference>
<evidence type="ECO:0000313" key="2">
    <source>
        <dbReference type="EMBL" id="SIO94057.1"/>
    </source>
</evidence>
<dbReference type="Proteomes" id="UP000184774">
    <property type="component" value="Unassembled WGS sequence"/>
</dbReference>
<dbReference type="EMBL" id="FSSB01000010">
    <property type="protein sequence ID" value="SIO94057.1"/>
    <property type="molecule type" value="Genomic_DNA"/>
</dbReference>
<reference evidence="1 4" key="3">
    <citation type="journal article" date="2020" name="J. Nat. Prod.">
        <title>Genomics-Metabolomics Profiling Disclosed Marine Vibrio spartinae 3.6 as a Producer of a New Branched Side Chain Prodigiosin.</title>
        <authorList>
            <person name="Vitale G.A."/>
            <person name="Sciarretta M."/>
            <person name="Palma Esposito F."/>
            <person name="January G.G."/>
            <person name="Giaccio M."/>
            <person name="Bunk B."/>
            <person name="Sproer C."/>
            <person name="Bajerski F."/>
            <person name="Power D."/>
            <person name="Festa C."/>
            <person name="Monti M.C."/>
            <person name="D'Auria M.V."/>
            <person name="de Pascale D."/>
        </authorList>
    </citation>
    <scope>NUCLEOTIDE SEQUENCE [LARGE SCALE GENOMIC DNA]</scope>
    <source>
        <strain evidence="1 4">3.6</strain>
    </source>
</reference>
<dbReference type="PANTHER" id="PTHR38605">
    <property type="entry name" value="ATPASE-RELATED"/>
    <property type="match status" value="1"/>
</dbReference>
<sequence length="464" mass="52951">MRQIGQDVSELIQRGLDANIKIAVTGLSRAGKTAFITSLLNQIQYLSTHRHLPFLAASQQQRIIGTKRIPQRNLMVSRFDYEKAIAAIQSHPPFWPEPTRDVSETRVAIKYRPEKRSKRLLGKSLTLYIDLIDYPGEWLLDLPLLEMSFEQWSAQQIQQLSGQRKIMADGWLEMSQALDLNAEADEQRLAGIASEYTDYLHRCKAEGFHWVQPGRFVLPGELAGAPVLQFFPCLPPEEQGSRRSLTQRVTTNYEVLKARYQEYQSKVVRHFYREYFATFDRQVVLVDCLSPLNAGHDAFVDMQHALVQLLQSFKYGRSGLLSRLFAPKIDKVLFAATKADHVTPDQHVHLLHLLNQMIQPVWQDVSYENVSMECLTLASVQATQAGYISTPEGRIHAVQGTTLSGDNVTLFPGEVPDKLPSSAFWQSQQFDFTEFRPQISDPRQPIPQIRLDTVLEYLIGDKLR</sequence>
<reference evidence="2 3" key="1">
    <citation type="submission" date="2016-12" db="EMBL/GenBank/DDBJ databases">
        <authorList>
            <person name="Song W.-J."/>
            <person name="Kurnit D.M."/>
        </authorList>
    </citation>
    <scope>NUCLEOTIDE SEQUENCE [LARGE SCALE GENOMIC DNA]</scope>
    <source>
        <strain evidence="2 3">CECT 9026</strain>
    </source>
</reference>